<dbReference type="EMBL" id="JARJLG010000012">
    <property type="protein sequence ID" value="KAJ7776591.1"/>
    <property type="molecule type" value="Genomic_DNA"/>
</dbReference>
<name>A0AAD7K204_9AGAR</name>
<feature type="compositionally biased region" description="Low complexity" evidence="1">
    <location>
        <begin position="33"/>
        <end position="52"/>
    </location>
</feature>
<dbReference type="AlphaFoldDB" id="A0AAD7K204"/>
<feature type="compositionally biased region" description="Basic and acidic residues" evidence="1">
    <location>
        <begin position="126"/>
        <end position="136"/>
    </location>
</feature>
<feature type="region of interest" description="Disordered" evidence="1">
    <location>
        <begin position="1"/>
        <end position="65"/>
    </location>
</feature>
<feature type="region of interest" description="Disordered" evidence="1">
    <location>
        <begin position="126"/>
        <end position="151"/>
    </location>
</feature>
<dbReference type="Proteomes" id="UP001215280">
    <property type="component" value="Unassembled WGS sequence"/>
</dbReference>
<keyword evidence="3" id="KW-1185">Reference proteome</keyword>
<evidence type="ECO:0000313" key="3">
    <source>
        <dbReference type="Proteomes" id="UP001215280"/>
    </source>
</evidence>
<reference evidence="2" key="1">
    <citation type="submission" date="2023-03" db="EMBL/GenBank/DDBJ databases">
        <title>Massive genome expansion in bonnet fungi (Mycena s.s.) driven by repeated elements and novel gene families across ecological guilds.</title>
        <authorList>
            <consortium name="Lawrence Berkeley National Laboratory"/>
            <person name="Harder C.B."/>
            <person name="Miyauchi S."/>
            <person name="Viragh M."/>
            <person name="Kuo A."/>
            <person name="Thoen E."/>
            <person name="Andreopoulos B."/>
            <person name="Lu D."/>
            <person name="Skrede I."/>
            <person name="Drula E."/>
            <person name="Henrissat B."/>
            <person name="Morin E."/>
            <person name="Kohler A."/>
            <person name="Barry K."/>
            <person name="LaButti K."/>
            <person name="Morin E."/>
            <person name="Salamov A."/>
            <person name="Lipzen A."/>
            <person name="Mereny Z."/>
            <person name="Hegedus B."/>
            <person name="Baldrian P."/>
            <person name="Stursova M."/>
            <person name="Weitz H."/>
            <person name="Taylor A."/>
            <person name="Grigoriev I.V."/>
            <person name="Nagy L.G."/>
            <person name="Martin F."/>
            <person name="Kauserud H."/>
        </authorList>
    </citation>
    <scope>NUCLEOTIDE SEQUENCE</scope>
    <source>
        <strain evidence="2">CBHHK188m</strain>
    </source>
</reference>
<evidence type="ECO:0000313" key="2">
    <source>
        <dbReference type="EMBL" id="KAJ7776591.1"/>
    </source>
</evidence>
<gene>
    <name evidence="2" type="ORF">DFH07DRAFT_951722</name>
</gene>
<accession>A0AAD7K204</accession>
<proteinExistence type="predicted"/>
<evidence type="ECO:0000256" key="1">
    <source>
        <dbReference type="SAM" id="MobiDB-lite"/>
    </source>
</evidence>
<protein>
    <submittedName>
        <fullName evidence="2">Uncharacterized protein</fullName>
    </submittedName>
</protein>
<comment type="caution">
    <text evidence="2">The sequence shown here is derived from an EMBL/GenBank/DDBJ whole genome shotgun (WGS) entry which is preliminary data.</text>
</comment>
<organism evidence="2 3">
    <name type="scientific">Mycena maculata</name>
    <dbReference type="NCBI Taxonomy" id="230809"/>
    <lineage>
        <taxon>Eukaryota</taxon>
        <taxon>Fungi</taxon>
        <taxon>Dikarya</taxon>
        <taxon>Basidiomycota</taxon>
        <taxon>Agaricomycotina</taxon>
        <taxon>Agaricomycetes</taxon>
        <taxon>Agaricomycetidae</taxon>
        <taxon>Agaricales</taxon>
        <taxon>Marasmiineae</taxon>
        <taxon>Mycenaceae</taxon>
        <taxon>Mycena</taxon>
    </lineage>
</organism>
<feature type="compositionally biased region" description="Polar residues" evidence="1">
    <location>
        <begin position="17"/>
        <end position="32"/>
    </location>
</feature>
<sequence length="566" mass="61135">MSDNAQLNLGHEILAPPQSNSGTNGSILSGTSNTQQGPAQNQAPAGPATNQADSGGSAPPEGGISPVVQRVLDDCEVIFEQYRLARITKPKALSEIHHKLLTAAVLAPQTESAFASFLKALDDHDEQERGAADHGGVHSHAPVHTSNAGAGAEFDRGFTPPIFEGPGGRSNAATLEAQFPWVATEFIESSIQPLSPNLTETLRILKVLLQDPKLAKRSITTSARAPEFPESEWTNLLNGRAVNFDAVLSSFFSTTSHDEHSESLGSGLELRFGTVAPTKFVRDAGTWTIAFDRVCAATLFIFTHRARELTTYREYIVGLFAATSSLFHDRIIAFDKAVRKFACQRWDIELTDFNKFLHIKTAVIDSIGVGVIDAQCDSSSGADRKPKSQVCNNWNNGRCTAPAIVSTSAMSAEQLDTRAPTVLTVLTAPTPDPTIPIPPRRMPGAALNDWHHPDVPAASQAAAIALGFTLDPSSNTTYSSATNSYLTFVKMHGLPVEPTEETLSFFTVYIQLEPFFPEVRARRNGPLVSRTLAGCTRRFGTPVTRKRPITEDDIVQVISDIGHTVN</sequence>